<dbReference type="Pfam" id="PF13768">
    <property type="entry name" value="VWA_3"/>
    <property type="match status" value="1"/>
</dbReference>
<dbReference type="SMART" id="SM00327">
    <property type="entry name" value="VWA"/>
    <property type="match status" value="1"/>
</dbReference>
<gene>
    <name evidence="2" type="ORF">DFJ66_4485</name>
</gene>
<evidence type="ECO:0000313" key="3">
    <source>
        <dbReference type="Proteomes" id="UP000272729"/>
    </source>
</evidence>
<accession>A0A495XDK8</accession>
<dbReference type="InterPro" id="IPR036465">
    <property type="entry name" value="vWFA_dom_sf"/>
</dbReference>
<dbReference type="InterPro" id="IPR002035">
    <property type="entry name" value="VWF_A"/>
</dbReference>
<dbReference type="Proteomes" id="UP000272729">
    <property type="component" value="Unassembled WGS sequence"/>
</dbReference>
<dbReference type="SUPFAM" id="SSF53300">
    <property type="entry name" value="vWA-like"/>
    <property type="match status" value="1"/>
</dbReference>
<dbReference type="Pfam" id="PF13531">
    <property type="entry name" value="SBP_bac_11"/>
    <property type="match status" value="1"/>
</dbReference>
<evidence type="ECO:0000313" key="2">
    <source>
        <dbReference type="EMBL" id="RKT71205.1"/>
    </source>
</evidence>
<dbReference type="OrthoDB" id="5621159at2"/>
<dbReference type="EMBL" id="RBXR01000001">
    <property type="protein sequence ID" value="RKT71205.1"/>
    <property type="molecule type" value="Genomic_DNA"/>
</dbReference>
<dbReference type="AlphaFoldDB" id="A0A495XDK8"/>
<dbReference type="Gene3D" id="3.40.190.10">
    <property type="entry name" value="Periplasmic binding protein-like II"/>
    <property type="match status" value="1"/>
</dbReference>
<protein>
    <submittedName>
        <fullName evidence="2">von Willebrand factor type A domain-containing protein</fullName>
    </submittedName>
</protein>
<reference evidence="2 3" key="1">
    <citation type="submission" date="2018-10" db="EMBL/GenBank/DDBJ databases">
        <title>Sequencing the genomes of 1000 actinobacteria strains.</title>
        <authorList>
            <person name="Klenk H.-P."/>
        </authorList>
    </citation>
    <scope>NUCLEOTIDE SEQUENCE [LARGE SCALE GENOMIC DNA]</scope>
    <source>
        <strain evidence="2 3">DSM 43911</strain>
    </source>
</reference>
<dbReference type="SUPFAM" id="SSF53850">
    <property type="entry name" value="Periplasmic binding protein-like II"/>
    <property type="match status" value="1"/>
</dbReference>
<name>A0A495XDK8_9PSEU</name>
<proteinExistence type="predicted"/>
<evidence type="ECO:0000259" key="1">
    <source>
        <dbReference type="PROSITE" id="PS50234"/>
    </source>
</evidence>
<dbReference type="Gene3D" id="3.40.50.410">
    <property type="entry name" value="von Willebrand factor, type A domain"/>
    <property type="match status" value="1"/>
</dbReference>
<sequence length="566" mass="59387">MSARNERSPSRARRIALPLGALLGVIAAGGVAVVAIKATSGPECKGTLPLKVAVTPAAEEVVRGAADDYQAGQPVVEGKCVQVQVEARGAADVSHELPTAQINPPALWIPDSSMWAAETQRQAGDQGADAPRLDIKDSLASSPLVIAGSERSMTDLGWPITPVTWAKVVDPRVPVSLSDPTTSTEGLATLAVIRAQLGNPDGTPKPELIGALLRVGRNALPSVRDAFGKVVQGAENAPVFTAAEQNVLSANRAAGSRRVVASYPKEGTVTFDYPVVRVSRAGEQAGTAQAAEGFEKALRGGRTAQRFAEAGFRTPDGKAPQGWSNEKDGVRGDDVAMLKTPSPDQVSELLRTWGAVSLDTRILAVLDVSGSMAEKMQGSELTRVEAARDASLTALAMLPDTSEIGLWAFSTNRKPKGYVELVPAGPLGEPLAGKTRREQLQKGAGSVPALVGGGTSLNDTVLAAFRHAQQTFNPSKINSVTIMTDGSNDDISTLKLPELIETLKKEADPARPVPMFMVGLGPDADMETLKQIAAATGGKSYQALKPDDIKTVLLDAISQRRCRPNC</sequence>
<comment type="caution">
    <text evidence="2">The sequence shown here is derived from an EMBL/GenBank/DDBJ whole genome shotgun (WGS) entry which is preliminary data.</text>
</comment>
<dbReference type="RefSeq" id="WP_121223561.1">
    <property type="nucleotide sequence ID" value="NZ_JBIUBA010000001.1"/>
</dbReference>
<dbReference type="PROSITE" id="PS50234">
    <property type="entry name" value="VWFA"/>
    <property type="match status" value="1"/>
</dbReference>
<keyword evidence="3" id="KW-1185">Reference proteome</keyword>
<organism evidence="2 3">
    <name type="scientific">Saccharothrix variisporea</name>
    <dbReference type="NCBI Taxonomy" id="543527"/>
    <lineage>
        <taxon>Bacteria</taxon>
        <taxon>Bacillati</taxon>
        <taxon>Actinomycetota</taxon>
        <taxon>Actinomycetes</taxon>
        <taxon>Pseudonocardiales</taxon>
        <taxon>Pseudonocardiaceae</taxon>
        <taxon>Saccharothrix</taxon>
    </lineage>
</organism>
<feature type="domain" description="VWFA" evidence="1">
    <location>
        <begin position="361"/>
        <end position="557"/>
    </location>
</feature>